<dbReference type="EMBL" id="NIZT01000054">
    <property type="protein sequence ID" value="RBQ22659.1"/>
    <property type="molecule type" value="Genomic_DNA"/>
</dbReference>
<dbReference type="AlphaFoldDB" id="A0A366MAT0"/>
<accession>A0A366MAT0</accession>
<dbReference type="Proteomes" id="UP000253099">
    <property type="component" value="Unassembled WGS sequence"/>
</dbReference>
<protein>
    <submittedName>
        <fullName evidence="1">Uncharacterized protein</fullName>
    </submittedName>
</protein>
<reference evidence="1 2" key="1">
    <citation type="submission" date="2018-06" db="EMBL/GenBank/DDBJ databases">
        <title>Genomic insight into two independent archaeal endosymbiosis events.</title>
        <authorList>
            <person name="Lind A.E."/>
            <person name="Lewis W.H."/>
            <person name="Spang A."/>
            <person name="Guy L."/>
            <person name="Embley M.T."/>
            <person name="Ettema T.J.G."/>
        </authorList>
    </citation>
    <scope>NUCLEOTIDE SEQUENCE [LARGE SCALE GENOMIC DNA]</scope>
    <source>
        <strain evidence="1">NOE</strain>
    </source>
</reference>
<proteinExistence type="predicted"/>
<name>A0A366MAT0_9EURY</name>
<gene>
    <name evidence="1" type="ORF">ALNOE001_16140</name>
</gene>
<comment type="caution">
    <text evidence="1">The sequence shown here is derived from an EMBL/GenBank/DDBJ whole genome shotgun (WGS) entry which is preliminary data.</text>
</comment>
<sequence>MVENNHVSIAIDENIKGKSLIQMIYNIHNFTFLSFELFISENTFNSLPNSFKEKKYIKTIKYQDDIQFKNDILKNSNGKFLLYIDEIILMSLKSLNVFFNRMYNSHFDFAVMNSKGFNLNILKNNEIYYKSFSTMFISIDFLKRINFEFTKDSSKDIDTIYNCGNHSKINNDLILIEEERFKNPTVSFIIDDIEISVEELNDLLKSIYNQNVPFFDIFLNENLRSKISKNYLDKINLNIIENKNFKETCIKKSKSKYSIFVDIPIVYEKSTLKDLLIKIENYKDDSEEISFVSVPIYQKNDKNNKISYLSSQELSYFYKNASSPFKRSKFLVFDLYLSNKMINLDYLRKNRIIFDKPNENILKIYRSSKSLRIYKKLIYTKLLQKDIFKSSFKNKVPFSTNIFFKTNKLFLIILSIKNILKNGGR</sequence>
<keyword evidence="2" id="KW-1185">Reference proteome</keyword>
<evidence type="ECO:0000313" key="2">
    <source>
        <dbReference type="Proteomes" id="UP000253099"/>
    </source>
</evidence>
<evidence type="ECO:0000313" key="1">
    <source>
        <dbReference type="EMBL" id="RBQ22659.1"/>
    </source>
</evidence>
<organism evidence="1 2">
    <name type="scientific">Candidatus Methanobinarius endosymbioticus</name>
    <dbReference type="NCBI Taxonomy" id="2006182"/>
    <lineage>
        <taxon>Archaea</taxon>
        <taxon>Methanobacteriati</taxon>
        <taxon>Methanobacteriota</taxon>
        <taxon>Methanomada group</taxon>
        <taxon>Methanobacteria</taxon>
        <taxon>Methanobacteriales</taxon>
        <taxon>Methanobacteriaceae</taxon>
        <taxon>Candidatus Methanobinarius</taxon>
    </lineage>
</organism>